<comment type="caution">
    <text evidence="6">The sequence shown here is derived from an EMBL/GenBank/DDBJ whole genome shotgun (WGS) entry which is preliminary data.</text>
</comment>
<keyword evidence="4" id="KW-0804">Transcription</keyword>
<dbReference type="InterPro" id="IPR005119">
    <property type="entry name" value="LysR_subst-bd"/>
</dbReference>
<dbReference type="InterPro" id="IPR036388">
    <property type="entry name" value="WH-like_DNA-bd_sf"/>
</dbReference>
<dbReference type="GO" id="GO:0043565">
    <property type="term" value="F:sequence-specific DNA binding"/>
    <property type="evidence" value="ECO:0007669"/>
    <property type="project" value="TreeGrafter"/>
</dbReference>
<dbReference type="Gene3D" id="1.10.10.10">
    <property type="entry name" value="Winged helix-like DNA-binding domain superfamily/Winged helix DNA-binding domain"/>
    <property type="match status" value="1"/>
</dbReference>
<keyword evidence="2" id="KW-0805">Transcription regulation</keyword>
<dbReference type="Pfam" id="PF00126">
    <property type="entry name" value="HTH_1"/>
    <property type="match status" value="1"/>
</dbReference>
<dbReference type="EMBL" id="SSBS01000012">
    <property type="protein sequence ID" value="THF25787.1"/>
    <property type="molecule type" value="Genomic_DNA"/>
</dbReference>
<protein>
    <submittedName>
        <fullName evidence="6">LysR family transcriptional regulator</fullName>
    </submittedName>
</protein>
<organism evidence="6 7">
    <name type="scientific">Pseudomonas atacamensis</name>
    <dbReference type="NCBI Taxonomy" id="2565368"/>
    <lineage>
        <taxon>Bacteria</taxon>
        <taxon>Pseudomonadati</taxon>
        <taxon>Pseudomonadota</taxon>
        <taxon>Gammaproteobacteria</taxon>
        <taxon>Pseudomonadales</taxon>
        <taxon>Pseudomonadaceae</taxon>
        <taxon>Pseudomonas</taxon>
    </lineage>
</organism>
<dbReference type="Pfam" id="PF03466">
    <property type="entry name" value="LysR_substrate"/>
    <property type="match status" value="1"/>
</dbReference>
<dbReference type="InterPro" id="IPR036390">
    <property type="entry name" value="WH_DNA-bd_sf"/>
</dbReference>
<dbReference type="InterPro" id="IPR058163">
    <property type="entry name" value="LysR-type_TF_proteobact-type"/>
</dbReference>
<dbReference type="CDD" id="cd08422">
    <property type="entry name" value="PBP2_CrgA_like"/>
    <property type="match status" value="1"/>
</dbReference>
<evidence type="ECO:0000256" key="2">
    <source>
        <dbReference type="ARBA" id="ARBA00023015"/>
    </source>
</evidence>
<dbReference type="PROSITE" id="PS50931">
    <property type="entry name" value="HTH_LYSR"/>
    <property type="match status" value="1"/>
</dbReference>
<dbReference type="GO" id="GO:0006351">
    <property type="term" value="P:DNA-templated transcription"/>
    <property type="evidence" value="ECO:0007669"/>
    <property type="project" value="TreeGrafter"/>
</dbReference>
<feature type="domain" description="HTH lysR-type" evidence="5">
    <location>
        <begin position="7"/>
        <end position="62"/>
    </location>
</feature>
<comment type="similarity">
    <text evidence="1">Belongs to the LysR transcriptional regulatory family.</text>
</comment>
<dbReference type="InterPro" id="IPR000847">
    <property type="entry name" value="LysR_HTH_N"/>
</dbReference>
<evidence type="ECO:0000256" key="4">
    <source>
        <dbReference type="ARBA" id="ARBA00023163"/>
    </source>
</evidence>
<name>A0AAQ2D6Q7_9PSED</name>
<accession>A0AAQ2D6Q7</accession>
<dbReference type="Proteomes" id="UP000310574">
    <property type="component" value="Unassembled WGS sequence"/>
</dbReference>
<evidence type="ECO:0000313" key="7">
    <source>
        <dbReference type="Proteomes" id="UP000310574"/>
    </source>
</evidence>
<dbReference type="FunFam" id="1.10.10.10:FF:000001">
    <property type="entry name" value="LysR family transcriptional regulator"/>
    <property type="match status" value="1"/>
</dbReference>
<dbReference type="PANTHER" id="PTHR30537:SF35">
    <property type="entry name" value="TRANSCRIPTIONAL REGULATORY PROTEIN"/>
    <property type="match status" value="1"/>
</dbReference>
<dbReference type="Gene3D" id="3.40.190.290">
    <property type="match status" value="1"/>
</dbReference>
<reference evidence="6 7" key="1">
    <citation type="submission" date="2019-04" db="EMBL/GenBank/DDBJ databases">
        <title>Draft genome sequence of Pseudomonas sp. M7D1 isolated from rhizosphere of plant the flowery desert.</title>
        <authorList>
            <person name="Poblete-Morales M."/>
            <person name="Plaza N."/>
            <person name="Corsini G."/>
            <person name="Silva E."/>
        </authorList>
    </citation>
    <scope>NUCLEOTIDE SEQUENCE [LARGE SCALE GENOMIC DNA]</scope>
    <source>
        <strain evidence="6 7">M7D1</strain>
    </source>
</reference>
<sequence>MRHSAYLSKLEIFVKVVETGGLSQAGRELNLSPSAVSKSLAQLEAFLGTALIKRSTRNITLTESGKNIFHKVTLILQDVESTINAAKQYNEPMGSLKVTTPIAFSHSQLAKIMGAFTEKHPKINTTITLEDRCANLSEEEFDVALRITDRTTWDYPAKYLTEINWVYCASQGYLNKNGDVKDPQHLEKHCCLVYPSMTTNGAWSFIKDGLYSEVKVKGRIVSNSSLALIAMAVDDCGIVCAPAYAVADRINEGTLKVVLPEYKPAISHSLYAMYFKTKVHNPSVRAFIDFLASKFEHGAPWDSAF</sequence>
<keyword evidence="3" id="KW-0238">DNA-binding</keyword>
<dbReference type="GO" id="GO:0003700">
    <property type="term" value="F:DNA-binding transcription factor activity"/>
    <property type="evidence" value="ECO:0007669"/>
    <property type="project" value="InterPro"/>
</dbReference>
<gene>
    <name evidence="6" type="ORF">E5170_28290</name>
</gene>
<dbReference type="RefSeq" id="WP_136494271.1">
    <property type="nucleotide sequence ID" value="NZ_SSBS01000012.1"/>
</dbReference>
<proteinExistence type="inferred from homology"/>
<dbReference type="PANTHER" id="PTHR30537">
    <property type="entry name" value="HTH-TYPE TRANSCRIPTIONAL REGULATOR"/>
    <property type="match status" value="1"/>
</dbReference>
<evidence type="ECO:0000313" key="6">
    <source>
        <dbReference type="EMBL" id="THF25787.1"/>
    </source>
</evidence>
<dbReference type="AlphaFoldDB" id="A0AAQ2D6Q7"/>
<evidence type="ECO:0000259" key="5">
    <source>
        <dbReference type="PROSITE" id="PS50931"/>
    </source>
</evidence>
<dbReference type="SUPFAM" id="SSF46785">
    <property type="entry name" value="Winged helix' DNA-binding domain"/>
    <property type="match status" value="1"/>
</dbReference>
<dbReference type="SUPFAM" id="SSF53850">
    <property type="entry name" value="Periplasmic binding protein-like II"/>
    <property type="match status" value="1"/>
</dbReference>
<evidence type="ECO:0000256" key="3">
    <source>
        <dbReference type="ARBA" id="ARBA00023125"/>
    </source>
</evidence>
<evidence type="ECO:0000256" key="1">
    <source>
        <dbReference type="ARBA" id="ARBA00009437"/>
    </source>
</evidence>